<dbReference type="EMBL" id="VOSB01000014">
    <property type="protein sequence ID" value="TXE17089.1"/>
    <property type="molecule type" value="Genomic_DNA"/>
</dbReference>
<organism evidence="1 2">
    <name type="scientific">Psychroserpens burtonensis</name>
    <dbReference type="NCBI Taxonomy" id="49278"/>
    <lineage>
        <taxon>Bacteria</taxon>
        <taxon>Pseudomonadati</taxon>
        <taxon>Bacteroidota</taxon>
        <taxon>Flavobacteriia</taxon>
        <taxon>Flavobacteriales</taxon>
        <taxon>Flavobacteriaceae</taxon>
        <taxon>Psychroserpens</taxon>
    </lineage>
</organism>
<dbReference type="OrthoDB" id="703597at2"/>
<evidence type="ECO:0008006" key="3">
    <source>
        <dbReference type="Google" id="ProtNLM"/>
    </source>
</evidence>
<dbReference type="Proteomes" id="UP000321938">
    <property type="component" value="Unassembled WGS sequence"/>
</dbReference>
<dbReference type="InterPro" id="IPR007612">
    <property type="entry name" value="LOR"/>
</dbReference>
<evidence type="ECO:0000313" key="1">
    <source>
        <dbReference type="EMBL" id="TXE17089.1"/>
    </source>
</evidence>
<sequence>MKDLNFPISFTFHVTTLSNDFSAKDANGRTVAYVRQKMFKLKEDINIYDNENRTRLTHNIRADKWIDFSAAYSFKDAQGKEIGKIARKGWASVWKAHYELIDQHQKLQYHIREDNAWVKVLDSVLGQLPIIGGLTGYLFNPSYTVTDLNDQAICQLKKEASFFGRKFKLSKLKPIDHEDDERIVLGFMMMVLLERRRG</sequence>
<dbReference type="RefSeq" id="WP_028873295.1">
    <property type="nucleotide sequence ID" value="NZ_VOSB01000014.1"/>
</dbReference>
<dbReference type="AlphaFoldDB" id="A0A5C7B7R3"/>
<reference evidence="1 2" key="1">
    <citation type="submission" date="2019-08" db="EMBL/GenBank/DDBJ databases">
        <title>Genome of Psychroserpens burtonensis ACAM 167.</title>
        <authorList>
            <person name="Bowman J.P."/>
        </authorList>
    </citation>
    <scope>NUCLEOTIDE SEQUENCE [LARGE SCALE GENOMIC DNA]</scope>
    <source>
        <strain evidence="1 2">ACAM 167</strain>
    </source>
</reference>
<protein>
    <recommendedName>
        <fullName evidence="3">LURP-one-related family protein</fullName>
    </recommendedName>
</protein>
<evidence type="ECO:0000313" key="2">
    <source>
        <dbReference type="Proteomes" id="UP000321938"/>
    </source>
</evidence>
<name>A0A5C7B7R3_9FLAO</name>
<keyword evidence="2" id="KW-1185">Reference proteome</keyword>
<gene>
    <name evidence="1" type="ORF">ES692_10540</name>
</gene>
<proteinExistence type="predicted"/>
<comment type="caution">
    <text evidence="1">The sequence shown here is derived from an EMBL/GenBank/DDBJ whole genome shotgun (WGS) entry which is preliminary data.</text>
</comment>
<accession>A0A5C7B7R3</accession>
<dbReference type="Pfam" id="PF04525">
    <property type="entry name" value="LOR"/>
    <property type="match status" value="1"/>
</dbReference>
<dbReference type="STRING" id="1123037.GCA_000425305_00371"/>